<dbReference type="Proteomes" id="UP000828390">
    <property type="component" value="Unassembled WGS sequence"/>
</dbReference>
<keyword evidence="3" id="KW-1185">Reference proteome</keyword>
<dbReference type="EMBL" id="JAIWYP010000003">
    <property type="protein sequence ID" value="KAH3857115.1"/>
    <property type="molecule type" value="Genomic_DNA"/>
</dbReference>
<accession>A0A9D4R8F6</accession>
<dbReference type="AlphaFoldDB" id="A0A9D4R8F6"/>
<comment type="caution">
    <text evidence="2">The sequence shown here is derived from an EMBL/GenBank/DDBJ whole genome shotgun (WGS) entry which is preliminary data.</text>
</comment>
<evidence type="ECO:0000256" key="1">
    <source>
        <dbReference type="SAM" id="MobiDB-lite"/>
    </source>
</evidence>
<feature type="compositionally biased region" description="Basic and acidic residues" evidence="1">
    <location>
        <begin position="60"/>
        <end position="76"/>
    </location>
</feature>
<proteinExistence type="predicted"/>
<name>A0A9D4R8F6_DREPO</name>
<sequence>MDSRSKETKSVYCSEQLQELTGKLHKRIKLIRNADCSEGGWVTVKQFETNPVANDSEDETTIRKAYGESSKETAVF</sequence>
<feature type="region of interest" description="Disordered" evidence="1">
    <location>
        <begin position="52"/>
        <end position="76"/>
    </location>
</feature>
<gene>
    <name evidence="2" type="ORF">DPMN_099714</name>
</gene>
<organism evidence="2 3">
    <name type="scientific">Dreissena polymorpha</name>
    <name type="common">Zebra mussel</name>
    <name type="synonym">Mytilus polymorpha</name>
    <dbReference type="NCBI Taxonomy" id="45954"/>
    <lineage>
        <taxon>Eukaryota</taxon>
        <taxon>Metazoa</taxon>
        <taxon>Spiralia</taxon>
        <taxon>Lophotrochozoa</taxon>
        <taxon>Mollusca</taxon>
        <taxon>Bivalvia</taxon>
        <taxon>Autobranchia</taxon>
        <taxon>Heteroconchia</taxon>
        <taxon>Euheterodonta</taxon>
        <taxon>Imparidentia</taxon>
        <taxon>Neoheterodontei</taxon>
        <taxon>Myida</taxon>
        <taxon>Dreissenoidea</taxon>
        <taxon>Dreissenidae</taxon>
        <taxon>Dreissena</taxon>
    </lineage>
</organism>
<evidence type="ECO:0000313" key="2">
    <source>
        <dbReference type="EMBL" id="KAH3857115.1"/>
    </source>
</evidence>
<reference evidence="2" key="1">
    <citation type="journal article" date="2019" name="bioRxiv">
        <title>The Genome of the Zebra Mussel, Dreissena polymorpha: A Resource for Invasive Species Research.</title>
        <authorList>
            <person name="McCartney M.A."/>
            <person name="Auch B."/>
            <person name="Kono T."/>
            <person name="Mallez S."/>
            <person name="Zhang Y."/>
            <person name="Obille A."/>
            <person name="Becker A."/>
            <person name="Abrahante J.E."/>
            <person name="Garbe J."/>
            <person name="Badalamenti J.P."/>
            <person name="Herman A."/>
            <person name="Mangelson H."/>
            <person name="Liachko I."/>
            <person name="Sullivan S."/>
            <person name="Sone E.D."/>
            <person name="Koren S."/>
            <person name="Silverstein K.A.T."/>
            <person name="Beckman K.B."/>
            <person name="Gohl D.M."/>
        </authorList>
    </citation>
    <scope>NUCLEOTIDE SEQUENCE</scope>
    <source>
        <strain evidence="2">Duluth1</strain>
        <tissue evidence="2">Whole animal</tissue>
    </source>
</reference>
<evidence type="ECO:0000313" key="3">
    <source>
        <dbReference type="Proteomes" id="UP000828390"/>
    </source>
</evidence>
<protein>
    <submittedName>
        <fullName evidence="2">Uncharacterized protein</fullName>
    </submittedName>
</protein>
<reference evidence="2" key="2">
    <citation type="submission" date="2020-11" db="EMBL/GenBank/DDBJ databases">
        <authorList>
            <person name="McCartney M.A."/>
            <person name="Auch B."/>
            <person name="Kono T."/>
            <person name="Mallez S."/>
            <person name="Becker A."/>
            <person name="Gohl D.M."/>
            <person name="Silverstein K.A.T."/>
            <person name="Koren S."/>
            <person name="Bechman K.B."/>
            <person name="Herman A."/>
            <person name="Abrahante J.E."/>
            <person name="Garbe J."/>
        </authorList>
    </citation>
    <scope>NUCLEOTIDE SEQUENCE</scope>
    <source>
        <strain evidence="2">Duluth1</strain>
        <tissue evidence="2">Whole animal</tissue>
    </source>
</reference>